<evidence type="ECO:0000313" key="3">
    <source>
        <dbReference type="EMBL" id="KAB8215333.1"/>
    </source>
</evidence>
<keyword evidence="2" id="KW-0472">Membrane</keyword>
<reference evidence="3 4" key="1">
    <citation type="submission" date="2019-04" db="EMBL/GenBank/DDBJ databases">
        <title>Fungal friends and foes A comparative genomics study of 23 Aspergillus species from section Flavi.</title>
        <authorList>
            <consortium name="DOE Joint Genome Institute"/>
            <person name="Kjaerbolling I."/>
            <person name="Vesth T.C."/>
            <person name="Frisvad J.C."/>
            <person name="Nybo J.L."/>
            <person name="Theobald S."/>
            <person name="Kildgaard S."/>
            <person name="Petersen T.I."/>
            <person name="Kuo A."/>
            <person name="Sato A."/>
            <person name="Lyhne E.K."/>
            <person name="Kogle M.E."/>
            <person name="Wiebenga A."/>
            <person name="Kun R.S."/>
            <person name="Lubbers R.J."/>
            <person name="Makela M.R."/>
            <person name="Barry K."/>
            <person name="Chovatia M."/>
            <person name="Clum A."/>
            <person name="Daum C."/>
            <person name="Haridas S."/>
            <person name="He G."/>
            <person name="LaButti K."/>
            <person name="Lipzen A."/>
            <person name="Mondo S."/>
            <person name="Pangilinan J."/>
            <person name="Riley R."/>
            <person name="Salamov A."/>
            <person name="Simmons B.A."/>
            <person name="Magnuson J.K."/>
            <person name="Henrissat B."/>
            <person name="Mortensen U.H."/>
            <person name="Larsen T.O."/>
            <person name="De vries R.P."/>
            <person name="Grigoriev I.V."/>
            <person name="Machida M."/>
            <person name="Baker S.E."/>
            <person name="Andersen M.R."/>
        </authorList>
    </citation>
    <scope>NUCLEOTIDE SEQUENCE [LARGE SCALE GENOMIC DNA]</scope>
    <source>
        <strain evidence="3 4">CBS 126849</strain>
    </source>
</reference>
<proteinExistence type="inferred from homology"/>
<dbReference type="PANTHER" id="PTHR45398">
    <property type="match status" value="1"/>
</dbReference>
<dbReference type="PANTHER" id="PTHR45398:SF1">
    <property type="entry name" value="ENZYME, PUTATIVE (JCVI)-RELATED"/>
    <property type="match status" value="1"/>
</dbReference>
<dbReference type="Gene3D" id="3.40.50.12780">
    <property type="entry name" value="N-terminal domain of ligase-like"/>
    <property type="match status" value="1"/>
</dbReference>
<dbReference type="SUPFAM" id="SSF52777">
    <property type="entry name" value="CoA-dependent acyltransferases"/>
    <property type="match status" value="1"/>
</dbReference>
<dbReference type="Gene3D" id="3.30.559.30">
    <property type="entry name" value="Nonribosomal peptide synthetase, condensation domain"/>
    <property type="match status" value="1"/>
</dbReference>
<dbReference type="Proteomes" id="UP000326799">
    <property type="component" value="Unassembled WGS sequence"/>
</dbReference>
<evidence type="ECO:0000256" key="1">
    <source>
        <dbReference type="ARBA" id="ARBA00029454"/>
    </source>
</evidence>
<dbReference type="SUPFAM" id="SSF56801">
    <property type="entry name" value="Acetyl-CoA synthetase-like"/>
    <property type="match status" value="1"/>
</dbReference>
<name>A0A5N6EES4_9EURO</name>
<evidence type="ECO:0000256" key="2">
    <source>
        <dbReference type="SAM" id="Phobius"/>
    </source>
</evidence>
<dbReference type="EMBL" id="ML733505">
    <property type="protein sequence ID" value="KAB8215333.1"/>
    <property type="molecule type" value="Genomic_DNA"/>
</dbReference>
<organism evidence="3 4">
    <name type="scientific">Aspergillus novoparasiticus</name>
    <dbReference type="NCBI Taxonomy" id="986946"/>
    <lineage>
        <taxon>Eukaryota</taxon>
        <taxon>Fungi</taxon>
        <taxon>Dikarya</taxon>
        <taxon>Ascomycota</taxon>
        <taxon>Pezizomycotina</taxon>
        <taxon>Eurotiomycetes</taxon>
        <taxon>Eurotiomycetidae</taxon>
        <taxon>Eurotiales</taxon>
        <taxon>Aspergillaceae</taxon>
        <taxon>Aspergillus</taxon>
        <taxon>Aspergillus subgen. Circumdati</taxon>
    </lineage>
</organism>
<keyword evidence="4" id="KW-1185">Reference proteome</keyword>
<protein>
    <submittedName>
        <fullName evidence="3">Uncharacterized protein</fullName>
    </submittedName>
</protein>
<feature type="transmembrane region" description="Helical" evidence="2">
    <location>
        <begin position="12"/>
        <end position="34"/>
    </location>
</feature>
<gene>
    <name evidence="3" type="ORF">BDV33DRAFT_208407</name>
</gene>
<keyword evidence="2" id="KW-1133">Transmembrane helix</keyword>
<accession>A0A5N6EES4</accession>
<keyword evidence="2" id="KW-0812">Transmembrane</keyword>
<comment type="similarity">
    <text evidence="1">Belongs to the NRP synthetase family.</text>
</comment>
<dbReference type="InterPro" id="IPR042099">
    <property type="entry name" value="ANL_N_sf"/>
</dbReference>
<evidence type="ECO:0000313" key="4">
    <source>
        <dbReference type="Proteomes" id="UP000326799"/>
    </source>
</evidence>
<dbReference type="AlphaFoldDB" id="A0A5N6EES4"/>
<sequence length="260" mass="28606">MPRDHPATCLRLAWALTFLIYPLLGCGNGLDILWQKPAVDSIDQCTGPSITTMPFRVKLCPQKCVQDALSNTQHLFADWVAHEHYGLPNLKNPSPKYSASCQFHNLLIIQPSALRKAKVPSVLGTLIQGSFDAERNGYPLVVKCFFGTASVTFKNTFDPGALHCDQVSKILSQFAHILSCTLVSPHYALEEICTIGLADTACLKNWNQTRTELGEDCIHDLIEIHAAAQPDEPAISAWDGDLTYEQLSSLSSKVAELLVE</sequence>